<dbReference type="PANTHER" id="PTHR35176">
    <property type="entry name" value="HEME OXYGENASE HI_0854-RELATED"/>
    <property type="match status" value="1"/>
</dbReference>
<dbReference type="GO" id="GO:0005829">
    <property type="term" value="C:cytosol"/>
    <property type="evidence" value="ECO:0007669"/>
    <property type="project" value="TreeGrafter"/>
</dbReference>
<dbReference type="NCBIfam" id="TIGR03667">
    <property type="entry name" value="Rv3369"/>
    <property type="match status" value="1"/>
</dbReference>
<name>A0A2Y9C1Q6_9MICO</name>
<accession>A0A2Y9C1Q6</accession>
<organism evidence="3 4">
    <name type="scientific">Branchiibius hedensis</name>
    <dbReference type="NCBI Taxonomy" id="672460"/>
    <lineage>
        <taxon>Bacteria</taxon>
        <taxon>Bacillati</taxon>
        <taxon>Actinomycetota</taxon>
        <taxon>Actinomycetes</taxon>
        <taxon>Micrococcales</taxon>
        <taxon>Dermacoccaceae</taxon>
        <taxon>Branchiibius</taxon>
    </lineage>
</organism>
<dbReference type="Proteomes" id="UP000250028">
    <property type="component" value="Unassembled WGS sequence"/>
</dbReference>
<sequence length="135" mass="14906">MSIDIPEPIAQRLADEQIVWLTTVDADGGPVSTPVWFLWQNEHFLVFSQPDTGKMRHIAANPRVALNLNSSPSGGDVVTLKARAQVDPGGATEQELTDYLRKYADGIASLGSTPEKFQAEYSQLLRITPVKLRSW</sequence>
<dbReference type="RefSeq" id="WP_109685584.1">
    <property type="nucleotide sequence ID" value="NZ_QGDN01000001.1"/>
</dbReference>
<evidence type="ECO:0000256" key="1">
    <source>
        <dbReference type="ARBA" id="ARBA00023002"/>
    </source>
</evidence>
<dbReference type="GO" id="GO:0016627">
    <property type="term" value="F:oxidoreductase activity, acting on the CH-CH group of donors"/>
    <property type="evidence" value="ECO:0007669"/>
    <property type="project" value="TreeGrafter"/>
</dbReference>
<dbReference type="Gene3D" id="2.30.110.10">
    <property type="entry name" value="Electron Transport, Fmn-binding Protein, Chain A"/>
    <property type="match status" value="1"/>
</dbReference>
<feature type="domain" description="Pyridoxamine 5'-phosphate oxidase N-terminal" evidence="2">
    <location>
        <begin position="6"/>
        <end position="135"/>
    </location>
</feature>
<evidence type="ECO:0000313" key="4">
    <source>
        <dbReference type="Proteomes" id="UP000250028"/>
    </source>
</evidence>
<dbReference type="SUPFAM" id="SSF50475">
    <property type="entry name" value="FMN-binding split barrel"/>
    <property type="match status" value="1"/>
</dbReference>
<dbReference type="Pfam" id="PF01243">
    <property type="entry name" value="PNPOx_N"/>
    <property type="match status" value="1"/>
</dbReference>
<keyword evidence="1" id="KW-0560">Oxidoreductase</keyword>
<reference evidence="4" key="1">
    <citation type="submission" date="2016-10" db="EMBL/GenBank/DDBJ databases">
        <authorList>
            <person name="Varghese N."/>
            <person name="Submissions S."/>
        </authorList>
    </citation>
    <scope>NUCLEOTIDE SEQUENCE [LARGE SCALE GENOMIC DNA]</scope>
    <source>
        <strain evidence="4">DSM 22951</strain>
    </source>
</reference>
<gene>
    <name evidence="3" type="ORF">SAMN04489750_2088</name>
</gene>
<dbReference type="InterPro" id="IPR019966">
    <property type="entry name" value="F420-dep_enz_PPOX_Rv3369"/>
</dbReference>
<dbReference type="EMBL" id="UESZ01000001">
    <property type="protein sequence ID" value="SSA34763.1"/>
    <property type="molecule type" value="Genomic_DNA"/>
</dbReference>
<evidence type="ECO:0000313" key="3">
    <source>
        <dbReference type="EMBL" id="SSA34763.1"/>
    </source>
</evidence>
<dbReference type="InterPro" id="IPR011576">
    <property type="entry name" value="Pyridox_Oxase_N"/>
</dbReference>
<evidence type="ECO:0000259" key="2">
    <source>
        <dbReference type="Pfam" id="PF01243"/>
    </source>
</evidence>
<dbReference type="PANTHER" id="PTHR35176:SF6">
    <property type="entry name" value="HEME OXYGENASE HI_0854-RELATED"/>
    <property type="match status" value="1"/>
</dbReference>
<dbReference type="OrthoDB" id="157302at2"/>
<dbReference type="GO" id="GO:0070967">
    <property type="term" value="F:coenzyme F420 binding"/>
    <property type="evidence" value="ECO:0007669"/>
    <property type="project" value="TreeGrafter"/>
</dbReference>
<dbReference type="AlphaFoldDB" id="A0A2Y9C1Q6"/>
<dbReference type="InterPro" id="IPR052019">
    <property type="entry name" value="F420H2_bilvrd_red/Heme_oxyg"/>
</dbReference>
<proteinExistence type="predicted"/>
<keyword evidence="4" id="KW-1185">Reference proteome</keyword>
<protein>
    <submittedName>
        <fullName evidence="3">PPOX class probable F420-dependent enzyme, Rv3369 family</fullName>
    </submittedName>
</protein>
<dbReference type="InterPro" id="IPR012349">
    <property type="entry name" value="Split_barrel_FMN-bd"/>
</dbReference>